<protein>
    <submittedName>
        <fullName evidence="2">Uncharacterized protein</fullName>
    </submittedName>
</protein>
<reference evidence="2 3" key="1">
    <citation type="submission" date="2020-03" db="EMBL/GenBank/DDBJ databases">
        <title>Genomic Encyclopedia of Type Strains, Phase IV (KMG-V): Genome sequencing to study the core and pangenomes of soil and plant-associated prokaryotes.</title>
        <authorList>
            <person name="Whitman W."/>
        </authorList>
    </citation>
    <scope>NUCLEOTIDE SEQUENCE [LARGE SCALE GENOMIC DNA]</scope>
    <source>
        <strain evidence="2 3">1B</strain>
    </source>
</reference>
<evidence type="ECO:0000313" key="2">
    <source>
        <dbReference type="EMBL" id="NKI90913.1"/>
    </source>
</evidence>
<name>A0ABX1HKW9_9BACT</name>
<comment type="caution">
    <text evidence="2">The sequence shown here is derived from an EMBL/GenBank/DDBJ whole genome shotgun (WGS) entry which is preliminary data.</text>
</comment>
<gene>
    <name evidence="2" type="ORF">HBN54_003525</name>
</gene>
<feature type="compositionally biased region" description="Polar residues" evidence="1">
    <location>
        <begin position="1"/>
        <end position="11"/>
    </location>
</feature>
<proteinExistence type="predicted"/>
<evidence type="ECO:0000313" key="3">
    <source>
        <dbReference type="Proteomes" id="UP000717634"/>
    </source>
</evidence>
<organism evidence="2 3">
    <name type="scientific">Hymenobacter artigasi</name>
    <dbReference type="NCBI Taxonomy" id="2719616"/>
    <lineage>
        <taxon>Bacteria</taxon>
        <taxon>Pseudomonadati</taxon>
        <taxon>Bacteroidota</taxon>
        <taxon>Cytophagia</taxon>
        <taxon>Cytophagales</taxon>
        <taxon>Hymenobacteraceae</taxon>
        <taxon>Hymenobacter</taxon>
    </lineage>
</organism>
<evidence type="ECO:0000256" key="1">
    <source>
        <dbReference type="SAM" id="MobiDB-lite"/>
    </source>
</evidence>
<dbReference type="Proteomes" id="UP000717634">
    <property type="component" value="Unassembled WGS sequence"/>
</dbReference>
<keyword evidence="3" id="KW-1185">Reference proteome</keyword>
<sequence length="45" mass="4798">MRQETRASNSGAGTGFPEPTIGVASSESRPGGGRYFGYYRLDKGE</sequence>
<accession>A0ABX1HKW9</accession>
<dbReference type="EMBL" id="JAAVTK010000012">
    <property type="protein sequence ID" value="NKI90913.1"/>
    <property type="molecule type" value="Genomic_DNA"/>
</dbReference>
<feature type="region of interest" description="Disordered" evidence="1">
    <location>
        <begin position="1"/>
        <end position="45"/>
    </location>
</feature>